<sequence length="82" mass="8839">MAGMNVGPSGVVYVPITDISPIDCGKLAETYRHLKANFDKRKFPLGHKMGTTGATHQPGRCEEDSPYNSATHQPGCCEEDSS</sequence>
<comment type="caution">
    <text evidence="2">The sequence shown here is derived from an EMBL/GenBank/DDBJ whole genome shotgun (WGS) entry which is preliminary data.</text>
</comment>
<keyword evidence="3" id="KW-1185">Reference proteome</keyword>
<accession>A0ABQ7XCP8</accession>
<organism evidence="2 3">
    <name type="scientific">Brassica napus</name>
    <name type="common">Rape</name>
    <dbReference type="NCBI Taxonomy" id="3708"/>
    <lineage>
        <taxon>Eukaryota</taxon>
        <taxon>Viridiplantae</taxon>
        <taxon>Streptophyta</taxon>
        <taxon>Embryophyta</taxon>
        <taxon>Tracheophyta</taxon>
        <taxon>Spermatophyta</taxon>
        <taxon>Magnoliopsida</taxon>
        <taxon>eudicotyledons</taxon>
        <taxon>Gunneridae</taxon>
        <taxon>Pentapetalae</taxon>
        <taxon>rosids</taxon>
        <taxon>malvids</taxon>
        <taxon>Brassicales</taxon>
        <taxon>Brassicaceae</taxon>
        <taxon>Brassiceae</taxon>
        <taxon>Brassica</taxon>
    </lineage>
</organism>
<proteinExistence type="predicted"/>
<reference evidence="2 3" key="1">
    <citation type="submission" date="2021-05" db="EMBL/GenBank/DDBJ databases">
        <title>Genome Assembly of Synthetic Allotetraploid Brassica napus Reveals Homoeologous Exchanges between Subgenomes.</title>
        <authorList>
            <person name="Davis J.T."/>
        </authorList>
    </citation>
    <scope>NUCLEOTIDE SEQUENCE [LARGE SCALE GENOMIC DNA]</scope>
    <source>
        <strain evidence="3">cv. Da-Ae</strain>
        <tissue evidence="2">Seedling</tissue>
    </source>
</reference>
<evidence type="ECO:0000313" key="2">
    <source>
        <dbReference type="EMBL" id="KAH0853651.1"/>
    </source>
</evidence>
<protein>
    <submittedName>
        <fullName evidence="2">Uncharacterized protein</fullName>
    </submittedName>
</protein>
<dbReference type="EMBL" id="JAGKQM010000721">
    <property type="protein sequence ID" value="KAH0853651.1"/>
    <property type="molecule type" value="Genomic_DNA"/>
</dbReference>
<dbReference type="Proteomes" id="UP000824890">
    <property type="component" value="Unassembled WGS sequence"/>
</dbReference>
<evidence type="ECO:0000313" key="3">
    <source>
        <dbReference type="Proteomes" id="UP000824890"/>
    </source>
</evidence>
<gene>
    <name evidence="2" type="ORF">HID58_093004</name>
</gene>
<evidence type="ECO:0000256" key="1">
    <source>
        <dbReference type="SAM" id="MobiDB-lite"/>
    </source>
</evidence>
<name>A0ABQ7XCP8_BRANA</name>
<feature type="region of interest" description="Disordered" evidence="1">
    <location>
        <begin position="45"/>
        <end position="82"/>
    </location>
</feature>